<organism evidence="2">
    <name type="scientific">Zea mays</name>
    <name type="common">Maize</name>
    <dbReference type="NCBI Taxonomy" id="4577"/>
    <lineage>
        <taxon>Eukaryota</taxon>
        <taxon>Viridiplantae</taxon>
        <taxon>Streptophyta</taxon>
        <taxon>Embryophyta</taxon>
        <taxon>Tracheophyta</taxon>
        <taxon>Spermatophyta</taxon>
        <taxon>Magnoliopsida</taxon>
        <taxon>Liliopsida</taxon>
        <taxon>Poales</taxon>
        <taxon>Poaceae</taxon>
        <taxon>PACMAD clade</taxon>
        <taxon>Panicoideae</taxon>
        <taxon>Andropogonodae</taxon>
        <taxon>Andropogoneae</taxon>
        <taxon>Tripsacinae</taxon>
        <taxon>Zea</taxon>
    </lineage>
</organism>
<dbReference type="EMBL" id="BT068590">
    <property type="protein sequence ID" value="ACN35487.1"/>
    <property type="molecule type" value="mRNA"/>
</dbReference>
<reference evidence="2" key="2">
    <citation type="submission" date="2012-06" db="EMBL/GenBank/DDBJ databases">
        <authorList>
            <person name="Yu Y."/>
            <person name="Currie J."/>
            <person name="Lomeli R."/>
            <person name="Angelova A."/>
            <person name="Collura K."/>
            <person name="Wissotski M."/>
            <person name="Campos D."/>
            <person name="Kudrna D."/>
            <person name="Golser W."/>
            <person name="Ashely E."/>
            <person name="Descour A."/>
            <person name="Fernandes J."/>
            <person name="Soderlund C."/>
            <person name="Walbot V."/>
        </authorList>
    </citation>
    <scope>NUCLEOTIDE SEQUENCE</scope>
    <source>
        <strain evidence="2">B73</strain>
    </source>
</reference>
<reference evidence="2" key="1">
    <citation type="journal article" date="2009" name="PLoS Genet.">
        <title>Sequencing, mapping, and analysis of 27,455 maize full-length cDNAs.</title>
        <authorList>
            <person name="Soderlund C."/>
            <person name="Descour A."/>
            <person name="Kudrna D."/>
            <person name="Bomhoff M."/>
            <person name="Boyd L."/>
            <person name="Currie J."/>
            <person name="Angelova A."/>
            <person name="Collura K."/>
            <person name="Wissotski M."/>
            <person name="Ashley E."/>
            <person name="Morrow D."/>
            <person name="Fernandes J."/>
            <person name="Walbot V."/>
            <person name="Yu Y."/>
        </authorList>
    </citation>
    <scope>NUCLEOTIDE SEQUENCE</scope>
    <source>
        <strain evidence="2">B73</strain>
    </source>
</reference>
<sequence>MPPDVGVDEGGHHLQHAEPRDVVHHHGDGDCLQRAAAEDVEGFRRRPLHVQDCLCHRWTWRSWSRSIFFVAGGVVADEAGGEQLLPVAAVGDDGRRRSKKSRHAEVDEEALHLAGV</sequence>
<protein>
    <submittedName>
        <fullName evidence="2">Uncharacterized protein</fullName>
    </submittedName>
</protein>
<evidence type="ECO:0000313" key="2">
    <source>
        <dbReference type="EMBL" id="ACN35487.1"/>
    </source>
</evidence>
<evidence type="ECO:0000256" key="1">
    <source>
        <dbReference type="SAM" id="MobiDB-lite"/>
    </source>
</evidence>
<accession>C0PJX1</accession>
<feature type="compositionally biased region" description="Basic and acidic residues" evidence="1">
    <location>
        <begin position="9"/>
        <end position="26"/>
    </location>
</feature>
<proteinExistence type="evidence at transcript level"/>
<dbReference type="AlphaFoldDB" id="C0PJX1"/>
<feature type="region of interest" description="Disordered" evidence="1">
    <location>
        <begin position="1"/>
        <end position="26"/>
    </location>
</feature>
<name>C0PJX1_MAIZE</name>